<proteinExistence type="predicted"/>
<accession>A0A2M3ZMK1</accession>
<sequence length="145" mass="16332">MIRTPPAVWDLYGTVLLAVLFTHSRIRALDRSLLDLIYKLLARSRCSLRFFSSSTGAQPVYLTRTLLLAALEGAHITQTHAHRKSWGRSVLHYTTPHQVPRFSRHKTALLFRSLALGLLCFRFSPATDHSGKTGRSSGEDRCATR</sequence>
<evidence type="ECO:0000313" key="1">
    <source>
        <dbReference type="EMBL" id="MBW29680.1"/>
    </source>
</evidence>
<protein>
    <submittedName>
        <fullName evidence="1">Putative secreted peptide</fullName>
    </submittedName>
</protein>
<organism evidence="1">
    <name type="scientific">Anopheles braziliensis</name>
    <dbReference type="NCBI Taxonomy" id="58242"/>
    <lineage>
        <taxon>Eukaryota</taxon>
        <taxon>Metazoa</taxon>
        <taxon>Ecdysozoa</taxon>
        <taxon>Arthropoda</taxon>
        <taxon>Hexapoda</taxon>
        <taxon>Insecta</taxon>
        <taxon>Pterygota</taxon>
        <taxon>Neoptera</taxon>
        <taxon>Endopterygota</taxon>
        <taxon>Diptera</taxon>
        <taxon>Nematocera</taxon>
        <taxon>Culicoidea</taxon>
        <taxon>Culicidae</taxon>
        <taxon>Anophelinae</taxon>
        <taxon>Anopheles</taxon>
    </lineage>
</organism>
<dbReference type="EMBL" id="GGFM01008929">
    <property type="protein sequence ID" value="MBW29680.1"/>
    <property type="molecule type" value="Transcribed_RNA"/>
</dbReference>
<name>A0A2M3ZMK1_9DIPT</name>
<reference evidence="1" key="1">
    <citation type="submission" date="2018-01" db="EMBL/GenBank/DDBJ databases">
        <title>An insight into the sialome of Amazonian anophelines.</title>
        <authorList>
            <person name="Ribeiro J.M."/>
            <person name="Scarpassa V."/>
            <person name="Calvo E."/>
        </authorList>
    </citation>
    <scope>NUCLEOTIDE SEQUENCE</scope>
    <source>
        <tissue evidence="1">Salivary glands</tissue>
    </source>
</reference>
<dbReference type="AlphaFoldDB" id="A0A2M3ZMK1"/>